<feature type="non-terminal residue" evidence="1">
    <location>
        <position position="71"/>
    </location>
</feature>
<comment type="caution">
    <text evidence="1">The sequence shown here is derived from an EMBL/GenBank/DDBJ whole genome shotgun (WGS) entry which is preliminary data.</text>
</comment>
<sequence>METPSTRNELDIPSVADLYSAGVNFIPTDGDLTTIRFDPTTMNLYLPKLKLDANKKFILRNMVAFEDAAAP</sequence>
<protein>
    <submittedName>
        <fullName evidence="1">Uncharacterized protein</fullName>
    </submittedName>
</protein>
<dbReference type="Pfam" id="PF03140">
    <property type="entry name" value="DUF247"/>
    <property type="match status" value="1"/>
</dbReference>
<evidence type="ECO:0000313" key="1">
    <source>
        <dbReference type="EMBL" id="KAH9297769.1"/>
    </source>
</evidence>
<proteinExistence type="predicted"/>
<reference evidence="1 2" key="1">
    <citation type="journal article" date="2021" name="Nat. Plants">
        <title>The Taxus genome provides insights into paclitaxel biosynthesis.</title>
        <authorList>
            <person name="Xiong X."/>
            <person name="Gou J."/>
            <person name="Liao Q."/>
            <person name="Li Y."/>
            <person name="Zhou Q."/>
            <person name="Bi G."/>
            <person name="Li C."/>
            <person name="Du R."/>
            <person name="Wang X."/>
            <person name="Sun T."/>
            <person name="Guo L."/>
            <person name="Liang H."/>
            <person name="Lu P."/>
            <person name="Wu Y."/>
            <person name="Zhang Z."/>
            <person name="Ro D.K."/>
            <person name="Shang Y."/>
            <person name="Huang S."/>
            <person name="Yan J."/>
        </authorList>
    </citation>
    <scope>NUCLEOTIDE SEQUENCE [LARGE SCALE GENOMIC DNA]</scope>
    <source>
        <strain evidence="1">Ta-2019</strain>
    </source>
</reference>
<accession>A0AA38CIY4</accession>
<evidence type="ECO:0000313" key="2">
    <source>
        <dbReference type="Proteomes" id="UP000824469"/>
    </source>
</evidence>
<dbReference type="Proteomes" id="UP000824469">
    <property type="component" value="Unassembled WGS sequence"/>
</dbReference>
<organism evidence="1 2">
    <name type="scientific">Taxus chinensis</name>
    <name type="common">Chinese yew</name>
    <name type="synonym">Taxus wallichiana var. chinensis</name>
    <dbReference type="NCBI Taxonomy" id="29808"/>
    <lineage>
        <taxon>Eukaryota</taxon>
        <taxon>Viridiplantae</taxon>
        <taxon>Streptophyta</taxon>
        <taxon>Embryophyta</taxon>
        <taxon>Tracheophyta</taxon>
        <taxon>Spermatophyta</taxon>
        <taxon>Pinopsida</taxon>
        <taxon>Pinidae</taxon>
        <taxon>Conifers II</taxon>
        <taxon>Cupressales</taxon>
        <taxon>Taxaceae</taxon>
        <taxon>Taxus</taxon>
    </lineage>
</organism>
<dbReference type="EMBL" id="JAHRHJ020000010">
    <property type="protein sequence ID" value="KAH9297769.1"/>
    <property type="molecule type" value="Genomic_DNA"/>
</dbReference>
<gene>
    <name evidence="1" type="ORF">KI387_029451</name>
</gene>
<dbReference type="InterPro" id="IPR004158">
    <property type="entry name" value="DUF247_pln"/>
</dbReference>
<dbReference type="AlphaFoldDB" id="A0AA38CIY4"/>
<keyword evidence="2" id="KW-1185">Reference proteome</keyword>
<name>A0AA38CIY4_TAXCH</name>